<dbReference type="Proteomes" id="UP000033956">
    <property type="component" value="Unassembled WGS sequence"/>
</dbReference>
<evidence type="ECO:0000313" key="2">
    <source>
        <dbReference type="Proteomes" id="UP000033956"/>
    </source>
</evidence>
<proteinExistence type="predicted"/>
<evidence type="ECO:0000313" key="1">
    <source>
        <dbReference type="EMBL" id="KJL37622.1"/>
    </source>
</evidence>
<protein>
    <submittedName>
        <fullName evidence="1">Uncharacterized protein</fullName>
    </submittedName>
</protein>
<reference evidence="1 2" key="1">
    <citation type="submission" date="2015-02" db="EMBL/GenBank/DDBJ databases">
        <title>Draft genome sequences of ten Microbacterium spp. with emphasis on heavy metal contaminated environments.</title>
        <authorList>
            <person name="Corretto E."/>
        </authorList>
    </citation>
    <scope>NUCLEOTIDE SEQUENCE [LARGE SCALE GENOMIC DNA]</scope>
    <source>
        <strain evidence="1 2">DSM 12510</strain>
    </source>
</reference>
<keyword evidence="2" id="KW-1185">Reference proteome</keyword>
<accession>A0A0M2GVR4</accession>
<dbReference type="STRING" id="92835.RS81_03379"/>
<name>A0A0M2GVR4_9MICO</name>
<comment type="caution">
    <text evidence="1">The sequence shown here is derived from an EMBL/GenBank/DDBJ whole genome shotgun (WGS) entry which is preliminary data.</text>
</comment>
<dbReference type="EMBL" id="JYIZ01000057">
    <property type="protein sequence ID" value="KJL37622.1"/>
    <property type="molecule type" value="Genomic_DNA"/>
</dbReference>
<dbReference type="AlphaFoldDB" id="A0A0M2GVR4"/>
<dbReference type="RefSeq" id="WP_271180704.1">
    <property type="nucleotide sequence ID" value="NZ_BAAAUP010000002.1"/>
</dbReference>
<sequence length="42" mass="4379">MSLHSLLTELAGSIANLRPDQRETLANHTGVANDADAGEEGC</sequence>
<gene>
    <name evidence="1" type="ORF">RS81_03379</name>
</gene>
<organism evidence="1 2">
    <name type="scientific">Microbacterium terrae</name>
    <dbReference type="NCBI Taxonomy" id="69369"/>
    <lineage>
        <taxon>Bacteria</taxon>
        <taxon>Bacillati</taxon>
        <taxon>Actinomycetota</taxon>
        <taxon>Actinomycetes</taxon>
        <taxon>Micrococcales</taxon>
        <taxon>Microbacteriaceae</taxon>
        <taxon>Microbacterium</taxon>
    </lineage>
</organism>